<keyword evidence="3 6" id="KW-0489">Methyltransferase</keyword>
<proteinExistence type="inferred from homology"/>
<evidence type="ECO:0000256" key="2">
    <source>
        <dbReference type="ARBA" id="ARBA00022552"/>
    </source>
</evidence>
<reference evidence="8 9" key="1">
    <citation type="submission" date="2023-10" db="EMBL/GenBank/DDBJ databases">
        <title>Holzapfeliella saturejae sp. nov. isolated from Satureja montana flowers.</title>
        <authorList>
            <person name="Alcantara C."/>
            <person name="Zuniga M."/>
            <person name="Landete J.M."/>
            <person name="Monedero V."/>
        </authorList>
    </citation>
    <scope>NUCLEOTIDE SEQUENCE [LARGE SCALE GENOMIC DNA]</scope>
    <source>
        <strain evidence="8 9">He02</strain>
    </source>
</reference>
<keyword evidence="6" id="KW-0963">Cytoplasm</keyword>
<dbReference type="PIRSF" id="PIRSF004486">
    <property type="entry name" value="MraW"/>
    <property type="match status" value="1"/>
</dbReference>
<dbReference type="SUPFAM" id="SSF53335">
    <property type="entry name" value="S-adenosyl-L-methionine-dependent methyltransferases"/>
    <property type="match status" value="1"/>
</dbReference>
<evidence type="ECO:0000256" key="4">
    <source>
        <dbReference type="ARBA" id="ARBA00022679"/>
    </source>
</evidence>
<dbReference type="SUPFAM" id="SSF81799">
    <property type="entry name" value="Putative methyltransferase TM0872, insert domain"/>
    <property type="match status" value="1"/>
</dbReference>
<comment type="function">
    <text evidence="6">Specifically methylates the N4 position of cytidine in position 1402 (C1402) of 16S rRNA.</text>
</comment>
<comment type="similarity">
    <text evidence="1 6">Belongs to the methyltransferase superfamily. RsmH family.</text>
</comment>
<evidence type="ECO:0000313" key="8">
    <source>
        <dbReference type="EMBL" id="MEJ6348318.1"/>
    </source>
</evidence>
<dbReference type="PANTHER" id="PTHR11265:SF0">
    <property type="entry name" value="12S RRNA N4-METHYLCYTIDINE METHYLTRANSFERASE"/>
    <property type="match status" value="1"/>
</dbReference>
<comment type="caution">
    <text evidence="8">The sequence shown here is derived from an EMBL/GenBank/DDBJ whole genome shotgun (WGS) entry which is preliminary data.</text>
</comment>
<feature type="binding site" evidence="6">
    <location>
        <begin position="33"/>
        <end position="35"/>
    </location>
    <ligand>
        <name>S-adenosyl-L-methionine</name>
        <dbReference type="ChEBI" id="CHEBI:59789"/>
    </ligand>
</feature>
<keyword evidence="5 6" id="KW-0949">S-adenosyl-L-methionine</keyword>
<dbReference type="InterPro" id="IPR023397">
    <property type="entry name" value="SAM-dep_MeTrfase_MraW_recog"/>
</dbReference>
<feature type="binding site" evidence="6">
    <location>
        <position position="52"/>
    </location>
    <ligand>
        <name>S-adenosyl-L-methionine</name>
        <dbReference type="ChEBI" id="CHEBI:59789"/>
    </ligand>
</feature>
<dbReference type="NCBIfam" id="TIGR00006">
    <property type="entry name" value="16S rRNA (cytosine(1402)-N(4))-methyltransferase RsmH"/>
    <property type="match status" value="1"/>
</dbReference>
<keyword evidence="2 6" id="KW-0698">rRNA processing</keyword>
<gene>
    <name evidence="6 8" type="primary">rsmH</name>
    <name evidence="8" type="ORF">R4Y45_03640</name>
</gene>
<feature type="binding site" evidence="6">
    <location>
        <position position="87"/>
    </location>
    <ligand>
        <name>S-adenosyl-L-methionine</name>
        <dbReference type="ChEBI" id="CHEBI:59789"/>
    </ligand>
</feature>
<sequence length="318" mass="36331">MTFNHTTVLLHETIDQLHPKNEGIYVDCTFGGGGHSRYLLSQIKNATVYGFDQDTMALDKAAQTYKDYLDAGTNPEHSQLNLIHSNFENIKEQLEQRGIEKVDGIYYDLGVSSPQFDIPERGFSYRYEARLDMRMDQTQALDAYQVVNFWKFQDLNRILKRYGDEKFAKNIARNIEKQREIAPIETTTQLSEIIKDAIPAFARRHGGHPAKKSFQAIRIAVNHELEALEKSLEEAISLLKPGGRISVISFHSLEDRIVKSIFKEHSEVDVPGNMPVIPDHLKPELKLVTRKPITASEDELENNNRAHSAKLRVAEKMQ</sequence>
<protein>
    <recommendedName>
        <fullName evidence="6">Ribosomal RNA small subunit methyltransferase H</fullName>
        <ecNumber evidence="6">2.1.1.199</ecNumber>
    </recommendedName>
    <alternativeName>
        <fullName evidence="6">16S rRNA m(4)C1402 methyltransferase</fullName>
    </alternativeName>
    <alternativeName>
        <fullName evidence="6">rRNA (cytosine-N(4)-)-methyltransferase RsmH</fullName>
    </alternativeName>
</protein>
<evidence type="ECO:0000256" key="3">
    <source>
        <dbReference type="ARBA" id="ARBA00022603"/>
    </source>
</evidence>
<organism evidence="8 9">
    <name type="scientific">Holzapfeliella saturejae</name>
    <dbReference type="NCBI Taxonomy" id="3082953"/>
    <lineage>
        <taxon>Bacteria</taxon>
        <taxon>Bacillati</taxon>
        <taxon>Bacillota</taxon>
        <taxon>Bacilli</taxon>
        <taxon>Lactobacillales</taxon>
        <taxon>Lactobacillaceae</taxon>
        <taxon>Holzapfeliella</taxon>
    </lineage>
</organism>
<dbReference type="Gene3D" id="3.40.50.150">
    <property type="entry name" value="Vaccinia Virus protein VP39"/>
    <property type="match status" value="1"/>
</dbReference>
<evidence type="ECO:0000256" key="5">
    <source>
        <dbReference type="ARBA" id="ARBA00022691"/>
    </source>
</evidence>
<dbReference type="InterPro" id="IPR029063">
    <property type="entry name" value="SAM-dependent_MTases_sf"/>
</dbReference>
<dbReference type="RefSeq" id="WP_339969378.1">
    <property type="nucleotide sequence ID" value="NZ_JAWMWG010000001.1"/>
</dbReference>
<feature type="binding site" evidence="6">
    <location>
        <position position="108"/>
    </location>
    <ligand>
        <name>S-adenosyl-L-methionine</name>
        <dbReference type="ChEBI" id="CHEBI:59789"/>
    </ligand>
</feature>
<dbReference type="Gene3D" id="1.10.150.170">
    <property type="entry name" value="Putative methyltransferase TM0872, insert domain"/>
    <property type="match status" value="1"/>
</dbReference>
<name>A0ABU8SHC0_9LACO</name>
<dbReference type="Pfam" id="PF01795">
    <property type="entry name" value="Methyltransf_5"/>
    <property type="match status" value="1"/>
</dbReference>
<dbReference type="GO" id="GO:0032259">
    <property type="term" value="P:methylation"/>
    <property type="evidence" value="ECO:0007669"/>
    <property type="project" value="UniProtKB-KW"/>
</dbReference>
<comment type="subcellular location">
    <subcellularLocation>
        <location evidence="6">Cytoplasm</location>
    </subcellularLocation>
</comment>
<accession>A0ABU8SHC0</accession>
<dbReference type="Proteomes" id="UP001377804">
    <property type="component" value="Unassembled WGS sequence"/>
</dbReference>
<evidence type="ECO:0000313" key="9">
    <source>
        <dbReference type="Proteomes" id="UP001377804"/>
    </source>
</evidence>
<comment type="catalytic activity">
    <reaction evidence="6">
        <text>cytidine(1402) in 16S rRNA + S-adenosyl-L-methionine = N(4)-methylcytidine(1402) in 16S rRNA + S-adenosyl-L-homocysteine + H(+)</text>
        <dbReference type="Rhea" id="RHEA:42928"/>
        <dbReference type="Rhea" id="RHEA-COMP:10286"/>
        <dbReference type="Rhea" id="RHEA-COMP:10287"/>
        <dbReference type="ChEBI" id="CHEBI:15378"/>
        <dbReference type="ChEBI" id="CHEBI:57856"/>
        <dbReference type="ChEBI" id="CHEBI:59789"/>
        <dbReference type="ChEBI" id="CHEBI:74506"/>
        <dbReference type="ChEBI" id="CHEBI:82748"/>
        <dbReference type="EC" id="2.1.1.199"/>
    </reaction>
</comment>
<feature type="region of interest" description="Disordered" evidence="7">
    <location>
        <begin position="296"/>
        <end position="318"/>
    </location>
</feature>
<keyword evidence="4 6" id="KW-0808">Transferase</keyword>
<evidence type="ECO:0000256" key="6">
    <source>
        <dbReference type="HAMAP-Rule" id="MF_01007"/>
    </source>
</evidence>
<evidence type="ECO:0000256" key="1">
    <source>
        <dbReference type="ARBA" id="ARBA00010396"/>
    </source>
</evidence>
<keyword evidence="9" id="KW-1185">Reference proteome</keyword>
<evidence type="ECO:0000256" key="7">
    <source>
        <dbReference type="SAM" id="MobiDB-lite"/>
    </source>
</evidence>
<feature type="binding site" evidence="6">
    <location>
        <position position="115"/>
    </location>
    <ligand>
        <name>S-adenosyl-L-methionine</name>
        <dbReference type="ChEBI" id="CHEBI:59789"/>
    </ligand>
</feature>
<dbReference type="InterPro" id="IPR002903">
    <property type="entry name" value="RsmH"/>
</dbReference>
<dbReference type="GO" id="GO:0008168">
    <property type="term" value="F:methyltransferase activity"/>
    <property type="evidence" value="ECO:0007669"/>
    <property type="project" value="UniProtKB-KW"/>
</dbReference>
<dbReference type="EC" id="2.1.1.199" evidence="6"/>
<dbReference type="EMBL" id="JAWMWG010000001">
    <property type="protein sequence ID" value="MEJ6348318.1"/>
    <property type="molecule type" value="Genomic_DNA"/>
</dbReference>
<dbReference type="HAMAP" id="MF_01007">
    <property type="entry name" value="16SrRNA_methyltr_H"/>
    <property type="match status" value="1"/>
</dbReference>
<dbReference type="PANTHER" id="PTHR11265">
    <property type="entry name" value="S-ADENOSYL-METHYLTRANSFERASE MRAW"/>
    <property type="match status" value="1"/>
</dbReference>